<dbReference type="RefSeq" id="WP_109747434.1">
    <property type="nucleotide sequence ID" value="NZ_JANKBI010000009.1"/>
</dbReference>
<dbReference type="AlphaFoldDB" id="A0AB73T1S0"/>
<accession>A0AB73T1S0</accession>
<evidence type="ECO:0000313" key="2">
    <source>
        <dbReference type="Proteomes" id="UP000245412"/>
    </source>
</evidence>
<gene>
    <name evidence="1" type="ORF">C7383_110137</name>
</gene>
<dbReference type="EMBL" id="QGGY01000010">
    <property type="protein sequence ID" value="PWJ74097.1"/>
    <property type="molecule type" value="Genomic_DNA"/>
</dbReference>
<sequence>MILDKALEKSHKSSYLSPNTVQTKDVLNGKSIPQVQTEFSKIVESKDIQALTNYKSLFNSTDIQNFLNNAYLGKAHLSELSGVVNNLNKNLAETGTTASKTGNLMSSAFSLIGGALTGTLITSAIDLGINFIAERLQRTQKLVDAAKSAGQEWEQKDTSLQTQKQQYTQLKTLLDSGSLSEQESVSIKQQLLDLQKQIIATYGEQAKGIDLVNGNLKSQVDLLNQLSADDANKLLNENRTGMQKAADEMNKEREYSLGSTGSVSEDLGKNLVEIARKYTGKGMELIPLYPDGSAYHIQFTGDASQAQEVLNSFATDVRNLQNEFGDSHLTEIILENAESSLQENASILATYQDLYNQYLKADLFSRGMGENDPAGVLNRYTAAVQSYNAALLSGDPSAIKAASEEFKQLSKEVNNVITEFPEYKNIFDLVTASLDTSSAKISKFNEQITGEDTTDGSLRESPGLL</sequence>
<proteinExistence type="predicted"/>
<keyword evidence="2" id="KW-1185">Reference proteome</keyword>
<comment type="caution">
    <text evidence="1">The sequence shown here is derived from an EMBL/GenBank/DDBJ whole genome shotgun (WGS) entry which is preliminary data.</text>
</comment>
<evidence type="ECO:0000313" key="1">
    <source>
        <dbReference type="EMBL" id="PWJ74097.1"/>
    </source>
</evidence>
<name>A0AB73T1S0_9FIRM</name>
<dbReference type="Proteomes" id="UP000245412">
    <property type="component" value="Unassembled WGS sequence"/>
</dbReference>
<organism evidence="1 2">
    <name type="scientific">Murimonas intestini</name>
    <dbReference type="NCBI Taxonomy" id="1337051"/>
    <lineage>
        <taxon>Bacteria</taxon>
        <taxon>Bacillati</taxon>
        <taxon>Bacillota</taxon>
        <taxon>Clostridia</taxon>
        <taxon>Lachnospirales</taxon>
        <taxon>Lachnospiraceae</taxon>
        <taxon>Murimonas</taxon>
    </lineage>
</organism>
<reference evidence="1 2" key="1">
    <citation type="submission" date="2018-05" db="EMBL/GenBank/DDBJ databases">
        <authorList>
            <person name="Goeker M."/>
            <person name="Huntemann M."/>
            <person name="Clum A."/>
            <person name="Pillay M."/>
            <person name="Palaniappan K."/>
            <person name="Varghese N."/>
            <person name="Mikhailova N."/>
            <person name="Stamatis D."/>
            <person name="Reddy T."/>
            <person name="Daum C."/>
            <person name="Shapiro N."/>
            <person name="Ivanova N."/>
            <person name="Kyrpides N."/>
            <person name="Woyke T."/>
        </authorList>
    </citation>
    <scope>NUCLEOTIDE SEQUENCE [LARGE SCALE GENOMIC DNA]</scope>
    <source>
        <strain evidence="1 2">DSM 26524</strain>
    </source>
</reference>
<protein>
    <submittedName>
        <fullName evidence="1">Uncharacterized protein</fullName>
    </submittedName>
</protein>